<proteinExistence type="inferred from homology"/>
<evidence type="ECO:0000313" key="4">
    <source>
        <dbReference type="Proteomes" id="UP000078559"/>
    </source>
</evidence>
<dbReference type="InterPro" id="IPR036380">
    <property type="entry name" value="Isochorismatase-like_sf"/>
</dbReference>
<dbReference type="PANTHER" id="PTHR14119:SF3">
    <property type="entry name" value="ISOCHORISMATASE DOMAIN-CONTAINING PROTEIN 2"/>
    <property type="match status" value="1"/>
</dbReference>
<dbReference type="Pfam" id="PF00857">
    <property type="entry name" value="Isochorismatase"/>
    <property type="match status" value="1"/>
</dbReference>
<evidence type="ECO:0000313" key="3">
    <source>
        <dbReference type="EMBL" id="KUI65123.1"/>
    </source>
</evidence>
<dbReference type="InterPro" id="IPR050993">
    <property type="entry name" value="Isochorismatase_domain"/>
</dbReference>
<dbReference type="Gene3D" id="3.40.50.850">
    <property type="entry name" value="Isochorismatase-like"/>
    <property type="match status" value="1"/>
</dbReference>
<comment type="similarity">
    <text evidence="1">Belongs to the isochorismatase family.</text>
</comment>
<dbReference type="PANTHER" id="PTHR14119">
    <property type="entry name" value="HYDROLASE"/>
    <property type="match status" value="1"/>
</dbReference>
<dbReference type="OrthoDB" id="269496at2759"/>
<organism evidence="3 4">
    <name type="scientific">Cytospora mali</name>
    <name type="common">Apple Valsa canker fungus</name>
    <name type="synonym">Valsa mali</name>
    <dbReference type="NCBI Taxonomy" id="578113"/>
    <lineage>
        <taxon>Eukaryota</taxon>
        <taxon>Fungi</taxon>
        <taxon>Dikarya</taxon>
        <taxon>Ascomycota</taxon>
        <taxon>Pezizomycotina</taxon>
        <taxon>Sordariomycetes</taxon>
        <taxon>Sordariomycetidae</taxon>
        <taxon>Diaporthales</taxon>
        <taxon>Cytosporaceae</taxon>
        <taxon>Cytospora</taxon>
    </lineage>
</organism>
<dbReference type="InterPro" id="IPR000868">
    <property type="entry name" value="Isochorismatase-like_dom"/>
</dbReference>
<evidence type="ECO:0000259" key="2">
    <source>
        <dbReference type="Pfam" id="PF00857"/>
    </source>
</evidence>
<dbReference type="SUPFAM" id="SSF52499">
    <property type="entry name" value="Isochorismatase-like hydrolases"/>
    <property type="match status" value="1"/>
</dbReference>
<keyword evidence="4" id="KW-1185">Reference proteome</keyword>
<gene>
    <name evidence="3" type="ORF">VM1G_01135</name>
</gene>
<reference evidence="3" key="1">
    <citation type="submission" date="2014-12" db="EMBL/GenBank/DDBJ databases">
        <title>Genome Sequence of Valsa Canker Pathogens Uncovers a Specific Adaption of Colonization on Woody Bark.</title>
        <authorList>
            <person name="Yin Z."/>
            <person name="Liu H."/>
            <person name="Gao X."/>
            <person name="Li Z."/>
            <person name="Song N."/>
            <person name="Ke X."/>
            <person name="Dai Q."/>
            <person name="Wu Y."/>
            <person name="Sun Y."/>
            <person name="Xu J.-R."/>
            <person name="Kang Z.K."/>
            <person name="Wang L."/>
            <person name="Huang L."/>
        </authorList>
    </citation>
    <scope>NUCLEOTIDE SEQUENCE [LARGE SCALE GENOMIC DNA]</scope>
    <source>
        <strain evidence="3">03-8</strain>
    </source>
</reference>
<dbReference type="AlphaFoldDB" id="A0A194VME0"/>
<feature type="domain" description="Isochorismatase-like" evidence="2">
    <location>
        <begin position="47"/>
        <end position="198"/>
    </location>
</feature>
<protein>
    <submittedName>
        <fullName evidence="3">Isochorismatase domain-containing protein 2, mitochondrial</fullName>
    </submittedName>
</protein>
<dbReference type="Proteomes" id="UP000078559">
    <property type="component" value="Chromosome 1"/>
</dbReference>
<sequence>MHTSSLRSLLSIVKTPISTAYTRPCARLLSNMTDAAAAPQRRLKNPAVFVCDLQEKFRNAIYEFDKVVLTAQKVLRAAQALQIPIYATTQNRARLGNTVSELEPYLSSPLCKFHVDKTLFSMITPTISSHLTTTQPPAEIVIVGIESHICVTQTALDARRAGHRVYVLADGVSSCNREEVPVALDRLRAEGVVVTTSEGWLYECVGDAGIAEFRDVIGIVKDTSADTRTVLQALVPVPGAAKF</sequence>
<dbReference type="EMBL" id="CM003098">
    <property type="protein sequence ID" value="KUI65123.1"/>
    <property type="molecule type" value="Genomic_DNA"/>
</dbReference>
<accession>A0A194VME0</accession>
<evidence type="ECO:0000256" key="1">
    <source>
        <dbReference type="ARBA" id="ARBA00006336"/>
    </source>
</evidence>
<name>A0A194VME0_CYTMA</name>
<dbReference type="SMR" id="A0A194VME0"/>